<dbReference type="GO" id="GO:0016798">
    <property type="term" value="F:hydrolase activity, acting on glycosyl bonds"/>
    <property type="evidence" value="ECO:0007669"/>
    <property type="project" value="UniProtKB-KW"/>
</dbReference>
<feature type="compositionally biased region" description="Low complexity" evidence="4">
    <location>
        <begin position="1632"/>
        <end position="1646"/>
    </location>
</feature>
<evidence type="ECO:0000256" key="1">
    <source>
        <dbReference type="ARBA" id="ARBA00022737"/>
    </source>
</evidence>
<dbReference type="PANTHER" id="PTHR13817:SF151">
    <property type="entry name" value="TITIN"/>
    <property type="match status" value="1"/>
</dbReference>
<evidence type="ECO:0000256" key="4">
    <source>
        <dbReference type="SAM" id="MobiDB-lite"/>
    </source>
</evidence>
<feature type="region of interest" description="Disordered" evidence="4">
    <location>
        <begin position="1621"/>
        <end position="1646"/>
    </location>
</feature>
<dbReference type="Pfam" id="PF17963">
    <property type="entry name" value="Big_9"/>
    <property type="match status" value="9"/>
</dbReference>
<gene>
    <name evidence="7" type="ORF">C1I64_11195</name>
</gene>
<feature type="domain" description="Fibronectin type-III" evidence="6">
    <location>
        <begin position="1645"/>
        <end position="1742"/>
    </location>
</feature>
<feature type="region of interest" description="Disordered" evidence="4">
    <location>
        <begin position="1914"/>
        <end position="1933"/>
    </location>
</feature>
<dbReference type="Proteomes" id="UP000285317">
    <property type="component" value="Chromosome"/>
</dbReference>
<evidence type="ECO:0000256" key="3">
    <source>
        <dbReference type="ARBA" id="ARBA00023326"/>
    </source>
</evidence>
<feature type="domain" description="Fibronectin type-III" evidence="6">
    <location>
        <begin position="1550"/>
        <end position="1643"/>
    </location>
</feature>
<keyword evidence="2" id="KW-0378">Hydrolase</keyword>
<feature type="compositionally biased region" description="Polar residues" evidence="4">
    <location>
        <begin position="1915"/>
        <end position="1927"/>
    </location>
</feature>
<feature type="domain" description="Fibronectin type-III" evidence="6">
    <location>
        <begin position="1465"/>
        <end position="1549"/>
    </location>
</feature>
<accession>A0A3Q9UX68</accession>
<dbReference type="NCBIfam" id="NF012211">
    <property type="entry name" value="tand_rpt_95"/>
    <property type="match status" value="1"/>
</dbReference>
<evidence type="ECO:0000313" key="7">
    <source>
        <dbReference type="EMBL" id="AZZ52553.1"/>
    </source>
</evidence>
<sequence>MFSRLSRRTRSAASVASVTAAALVVSTMAVLYQGVTTQDVDLNDAGVWVTKPTALLAGRLNYPSEVLDAALRTQGTSFDVAQEAGTVVVHDQSNATVSLVDTSSVALGEAVAVPADSSVVLGGGVLAILDAATGALWVRAVDALASFSVEADEPTAELGADAAATVAADGTVFAYSPGEQELVTVRTGGAPSTSAVSGFAEGATPAITAVGSTPVLLDAGSGAVSIDGDDPVQLGVADGLTLQQPSTSGEDVAISTGAALLLQPLDGSAARTVDSGGTGAAVAPVRVNGCTYAAWSGSGRYLRDCGGTADDVAKEVPDLGADRQAVFRVNRSAVVLNELTVGSVWLVNQDMKEVSDWEDVTPPEDDATKDDDNTSTQQQVQDTIPERSEENTPPVAVDDEFGVRAGRSVILPVLDNDSDPDGDVLTASVTGAQPGLGAVSPIYGGSALQITLPPEASGSATFAYTADDGRGQTADAVVTLTVTPAGSNAPPEQKREGRILLEQGASVSYNVLPDWIDPDGDELFLRAAMSTSDDQVRSTADGLVTFDAIGAELGRKDVDLLVSDGTAEIPGVLHVDVRAPGSTVPVTNPDHVTTLADQTATVAPLGNDLSPSGAPLLLAEVEQPAGATVTPDYTAGTFTFTSPTPGSYYLQYRASDGPDSTPGLVRVDVLPATSEAKNPVAVRDVALLPSGGTALVDVLQNDSDPNGGLLVVSSVTVDAGVGVAVAILEHEVLRVTDQPGITEPVTFRYTVSNGTGTTTGEVLVVPTPAPATLEPPIATDDSAAVRVGDTVTIDVLANDVSPGGGLLTVVPDLVAPLPDAADGVAFVSEDRVRFRAGDTAKTVYVTYEAIDASGQKDAGYVSIQILPMNREANSPPRPENLEARTLSGTTVSIPIPLDGIDPDGDSVTLVGQASAPGKGRIDEVGADHLTYTAFDDSVGTDSFRYEVSDALGKRGTATIQVGIAPASTENQAPDAVKDVVTAQPTRSIAVDVLANDTDPDGDTLSLVADGLTAPEGVTARLSAGRVLVTTPEAEGDYAVQYTVGDPRGATAVGSLLVTVAEEAALLPPIARDDTVTTAQITTAQTVEVPVLKNDEDPDGVASELRVALLGEPAGAGVGTGGVVTVTPGEEAQLLTYTATDADSQVATAFIRVPALSSTGPSLKPGVEPLEVKAGEQATIPLTDWVVAPEGKTARLTQADRVSALHSADGVLVRDESTLLYTAAPDYFGSDALTFEVTDGTGPDDPAGVKATLSIPITVLPPENQPPTFAGGAMEVAAGEDASTLDLRALSSDPDKGDLAKLSYSVAGAPTGMTASVSGSVLSVAADESVAKGTQETLAITVTDGTTQPVQGSVVVRVTASTRPLTVANDDVVAKAPQGRPTTVDVLSNDVNPFPETPLTLVGDPIVDSGADTGTASAQGGSVVVTPNADFVGTMTVRYQVADATGDAERRVFGTIRVTVQGKPAAPGTPSVSSVQDRTVVLSWSDGASNGAEITSHTVKWSGGSQDCAATTCTIANLTNDREYTFTVTATNEIGESDASPASAVARPDARPGAPTITSLDYGDGSLTVTWADGANPGSAVTGYEVQLSGAGNDTYPVPGGTRTTQLTGLTNGSNYTVAVRASNRSPEPSDWSGSMSMSPAGSPSAPAAPIVGGSVELGAQTQLPVNWIPPTTANAEVLTGYTLVVKRGGSEERRLELAAGVTSQNITVDNSESGYTFSVSAKNKSTDAGKTSVAFSADSAVRRAFGTPGAPQNVSVVPDGSEEVLITWNPPAVLNGASPSEVTYDVTMSTNDYWAHGVTSGVGIGGLENGVTHTVYVAAFSVIDGRESQLSEKVAVDVIPFGPVIAPTTSASSGAKNVTLNWATPPSNGRAVTRVEIRIDGGGWMDGGLNGGSRTVGDAYNENHSITARAFDTEGQMSAESTSQASSGAPPAPTSWVVYVPDSSCSEDRDDTAFHFSSGPPASCSSQWIRGDTTVYCYSDWSRKQVVGNYRWYRMSNGWFVSAASTDTTVPGMKPC</sequence>
<feature type="region of interest" description="Disordered" evidence="4">
    <location>
        <begin position="355"/>
        <end position="397"/>
    </location>
</feature>
<name>A0A3Q9UX68_9MICO</name>
<dbReference type="SMART" id="SM00060">
    <property type="entry name" value="FN3"/>
    <property type="match status" value="4"/>
</dbReference>
<keyword evidence="3" id="KW-0624">Polysaccharide degradation</keyword>
<dbReference type="CDD" id="cd00063">
    <property type="entry name" value="FN3"/>
    <property type="match status" value="4"/>
</dbReference>
<dbReference type="EMBL" id="CP028137">
    <property type="protein sequence ID" value="AZZ52553.1"/>
    <property type="molecule type" value="Genomic_DNA"/>
</dbReference>
<organism evidence="7 8">
    <name type="scientific">Rathayibacter festucae DSM 15932</name>
    <dbReference type="NCBI Taxonomy" id="1328866"/>
    <lineage>
        <taxon>Bacteria</taxon>
        <taxon>Bacillati</taxon>
        <taxon>Actinomycetota</taxon>
        <taxon>Actinomycetes</taxon>
        <taxon>Micrococcales</taxon>
        <taxon>Microbacteriaceae</taxon>
        <taxon>Rathayibacter</taxon>
    </lineage>
</organism>
<dbReference type="Pfam" id="PF00041">
    <property type="entry name" value="fn3"/>
    <property type="match status" value="2"/>
</dbReference>
<keyword evidence="2" id="KW-0326">Glycosidase</keyword>
<dbReference type="Gene3D" id="2.60.40.10">
    <property type="entry name" value="Immunoglobulins"/>
    <property type="match status" value="6"/>
</dbReference>
<dbReference type="KEGG" id="rfs:C1I64_11195"/>
<keyword evidence="3" id="KW-0119">Carbohydrate metabolism</keyword>
<feature type="compositionally biased region" description="Acidic residues" evidence="4">
    <location>
        <begin position="356"/>
        <end position="369"/>
    </location>
</feature>
<evidence type="ECO:0000256" key="5">
    <source>
        <dbReference type="SAM" id="SignalP"/>
    </source>
</evidence>
<evidence type="ECO:0000256" key="2">
    <source>
        <dbReference type="ARBA" id="ARBA00023295"/>
    </source>
</evidence>
<dbReference type="PANTHER" id="PTHR13817">
    <property type="entry name" value="TITIN"/>
    <property type="match status" value="1"/>
</dbReference>
<dbReference type="InterPro" id="IPR003961">
    <property type="entry name" value="FN3_dom"/>
</dbReference>
<keyword evidence="5" id="KW-0732">Signal</keyword>
<dbReference type="InterPro" id="IPR050964">
    <property type="entry name" value="Striated_Muscle_Regulatory"/>
</dbReference>
<evidence type="ECO:0000313" key="8">
    <source>
        <dbReference type="Proteomes" id="UP000285317"/>
    </source>
</evidence>
<feature type="chain" id="PRO_5018624622" description="Fibronectin type-III domain-containing protein" evidence="5">
    <location>
        <begin position="32"/>
        <end position="2016"/>
    </location>
</feature>
<dbReference type="GO" id="GO:0000272">
    <property type="term" value="P:polysaccharide catabolic process"/>
    <property type="evidence" value="ECO:0007669"/>
    <property type="project" value="UniProtKB-KW"/>
</dbReference>
<reference evidence="7 8" key="1">
    <citation type="submission" date="2018-03" db="EMBL/GenBank/DDBJ databases">
        <title>Bacteriophage NCPPB3778 and a type I-E CRISPR drive the evolution of the US Biological Select Agent, Rathayibacter toxicus.</title>
        <authorList>
            <person name="Davis E.W.II."/>
            <person name="Tabima J.F."/>
            <person name="Weisberg A.J."/>
            <person name="Dantas Lopes L."/>
            <person name="Wiseman M.S."/>
            <person name="Wiseman M.S."/>
            <person name="Pupko T."/>
            <person name="Belcher M.S."/>
            <person name="Sechler A.J."/>
            <person name="Tancos M.A."/>
            <person name="Schroeder B.K."/>
            <person name="Murray T.D."/>
            <person name="Luster D.G."/>
            <person name="Schneider W.L."/>
            <person name="Rogers E."/>
            <person name="Andreote F.D."/>
            <person name="Grunwald N.J."/>
            <person name="Putnam M.L."/>
            <person name="Chang J.H."/>
        </authorList>
    </citation>
    <scope>NUCLEOTIDE SEQUENCE [LARGE SCALE GENOMIC DNA]</scope>
    <source>
        <strain evidence="7 8">DSM 15932</strain>
    </source>
</reference>
<keyword evidence="1" id="KW-0677">Repeat</keyword>
<feature type="signal peptide" evidence="5">
    <location>
        <begin position="1"/>
        <end position="31"/>
    </location>
</feature>
<dbReference type="InterPro" id="IPR013783">
    <property type="entry name" value="Ig-like_fold"/>
</dbReference>
<dbReference type="RefSeq" id="WP_127887250.1">
    <property type="nucleotide sequence ID" value="NZ_CP028137.1"/>
</dbReference>
<protein>
    <recommendedName>
        <fullName evidence="6">Fibronectin type-III domain-containing protein</fullName>
    </recommendedName>
</protein>
<evidence type="ECO:0000259" key="6">
    <source>
        <dbReference type="PROSITE" id="PS50853"/>
    </source>
</evidence>
<dbReference type="PROSITE" id="PS50853">
    <property type="entry name" value="FN3"/>
    <property type="match status" value="3"/>
</dbReference>
<proteinExistence type="predicted"/>
<dbReference type="InterPro" id="IPR036116">
    <property type="entry name" value="FN3_sf"/>
</dbReference>
<dbReference type="SUPFAM" id="SSF49265">
    <property type="entry name" value="Fibronectin type III"/>
    <property type="match status" value="3"/>
</dbReference>
<dbReference type="Gene3D" id="2.60.40.3440">
    <property type="match status" value="3"/>
</dbReference>